<dbReference type="FunFam" id="3.30.160.60:FF:000491">
    <property type="entry name" value="zinc finger matrin-type protein 2-like"/>
    <property type="match status" value="1"/>
</dbReference>
<dbReference type="InterPro" id="IPR013087">
    <property type="entry name" value="Znf_C2H2_type"/>
</dbReference>
<dbReference type="GO" id="GO:0004252">
    <property type="term" value="F:serine-type endopeptidase activity"/>
    <property type="evidence" value="ECO:0007669"/>
    <property type="project" value="UniProtKB-UniRule"/>
</dbReference>
<dbReference type="InterPro" id="IPR014721">
    <property type="entry name" value="Ribsml_uS5_D2-typ_fold_subgr"/>
</dbReference>
<feature type="compositionally biased region" description="Low complexity" evidence="2">
    <location>
        <begin position="407"/>
        <end position="419"/>
    </location>
</feature>
<feature type="compositionally biased region" description="Basic residues" evidence="2">
    <location>
        <begin position="420"/>
        <end position="430"/>
    </location>
</feature>
<gene>
    <name evidence="4" type="ORF">AARE701A_LOCUS6444</name>
</gene>
<reference evidence="4" key="1">
    <citation type="submission" date="2021-01" db="EMBL/GenBank/DDBJ databases">
        <authorList>
            <person name="Bezrukov I."/>
        </authorList>
    </citation>
    <scope>NUCLEOTIDE SEQUENCE</scope>
</reference>
<dbReference type="InterPro" id="IPR032795">
    <property type="entry name" value="DUF3741-assoc"/>
</dbReference>
<dbReference type="SUPFAM" id="SSF54211">
    <property type="entry name" value="Ribosomal protein S5 domain 2-like"/>
    <property type="match status" value="1"/>
</dbReference>
<dbReference type="GO" id="GO:0004176">
    <property type="term" value="F:ATP-dependent peptidase activity"/>
    <property type="evidence" value="ECO:0007669"/>
    <property type="project" value="UniProtKB-UniRule"/>
</dbReference>
<organism evidence="4 5">
    <name type="scientific">Arabidopsis arenosa</name>
    <name type="common">Sand rock-cress</name>
    <name type="synonym">Cardaminopsis arenosa</name>
    <dbReference type="NCBI Taxonomy" id="38785"/>
    <lineage>
        <taxon>Eukaryota</taxon>
        <taxon>Viridiplantae</taxon>
        <taxon>Streptophyta</taxon>
        <taxon>Embryophyta</taxon>
        <taxon>Tracheophyta</taxon>
        <taxon>Spermatophyta</taxon>
        <taxon>Magnoliopsida</taxon>
        <taxon>eudicotyledons</taxon>
        <taxon>Gunneridae</taxon>
        <taxon>Pentapetalae</taxon>
        <taxon>rosids</taxon>
        <taxon>malvids</taxon>
        <taxon>Brassicales</taxon>
        <taxon>Brassicaceae</taxon>
        <taxon>Camelineae</taxon>
        <taxon>Arabidopsis</taxon>
    </lineage>
</organism>
<feature type="region of interest" description="Disordered" evidence="2">
    <location>
        <begin position="965"/>
        <end position="1008"/>
    </location>
</feature>
<dbReference type="GO" id="GO:0003676">
    <property type="term" value="F:nucleic acid binding"/>
    <property type="evidence" value="ECO:0007669"/>
    <property type="project" value="InterPro"/>
</dbReference>
<dbReference type="InterPro" id="IPR036236">
    <property type="entry name" value="Znf_C2H2_sf"/>
</dbReference>
<dbReference type="PANTHER" id="PTHR21726">
    <property type="entry name" value="PHOSPHATIDYLINOSITOL N-ACETYLGLUCOSAMINYLTRANSFERASE SUBUNIT P DOWN SYNDROME CRITICAL REGION PROTEIN 5 -RELATED"/>
    <property type="match status" value="1"/>
</dbReference>
<dbReference type="PROSITE" id="PS51786">
    <property type="entry name" value="LON_PROTEOLYTIC"/>
    <property type="match status" value="1"/>
</dbReference>
<feature type="compositionally biased region" description="Low complexity" evidence="2">
    <location>
        <begin position="31"/>
        <end position="40"/>
    </location>
</feature>
<evidence type="ECO:0000313" key="4">
    <source>
        <dbReference type="EMBL" id="CAE5966269.1"/>
    </source>
</evidence>
<feature type="compositionally biased region" description="Basic residues" evidence="2">
    <location>
        <begin position="987"/>
        <end position="999"/>
    </location>
</feature>
<keyword evidence="5" id="KW-1185">Reference proteome</keyword>
<feature type="compositionally biased region" description="Low complexity" evidence="2">
    <location>
        <begin position="76"/>
        <end position="89"/>
    </location>
</feature>
<dbReference type="Pfam" id="PF14309">
    <property type="entry name" value="DUF4378"/>
    <property type="match status" value="1"/>
</dbReference>
<comment type="similarity">
    <text evidence="1">Belongs to the peptidase S16 family.</text>
</comment>
<dbReference type="Proteomes" id="UP000682877">
    <property type="component" value="Chromosome 3"/>
</dbReference>
<accession>A0A8S1ZVS4</accession>
<sequence>MVEMEVVERKRSRGGFLNMFDWPGKSRKKLFSSNSSSKLSEASKQEKQNAQNPSKSWPSPIEGDEIGKNSTYNPRSDSSCSTSTATSDDGQGSKAPSVIARLMGLESLPVPNALEPRSNPDFDPYFLRSSRKASTWDAYENLGYVNLRSDYNGISWDHLDSRMNKECNRPIDRFQTETLPPRSAKPIPVTHNRLLSPIRSPGFVQSRNPASVMEAASRMIEPSPRIVAKSRFSSSDSSSSLPMRIRDLKEKLEASQKGQSPQIYNGTCNNKCFRGKQDEKRTTLSLKKQELNKLLGESRFGGSKGKVKPPSVSAHAKANTIHKRDSSMLSSGNRDQKKKVETKNRIVRNGLKESSASTRKTVDKPNNQKQNQFAETSVSNQRGSKVMKKVNKVLVESGTTTKKPAFTATSAEKSTASSLSRKKNLPRNKKSANGVQEAGVNSDKRMKKGEKLIKCNITVDGGLKSGDDDRKKDMDVISFTFSSPIKGLSSDVRSSIKKTDQDTESALSFNKIDSDSLNFLLEKKLRELTSKIESSCSSLTQEEESSGSITKDWVNGTISLPSDDLDNGLSESESVSDYSSSFYKNKIFQAEEDQEVDSFSNDENLQISCSTSFSNSRNEYLHGIEETELSESVSLSEAEEGHDWELEYITEIIASGQLMVKEFSLGMATDILPLSLFDEIEGKRDARGKMERKTLFDLVNQCLTLKCEQMFMGSCKGVLLGKQDIFVERGEILAEEVKKEVQGLKKMREMMMDELVDNDMSSYEGKWLDYKRETYEEGVEIEEEIVSELVDDLTLLVHRRRKKIGIISVSSSCLKSLALSAFCSSMASSNTTTGVDNTFRKKFDEEEFKERAREREKKESDRSKSRSKGPPVQRAPLKHRDYHVDLESRLGKTQVVTPVAPLSQQAGYFCRVCDCVVKDSANYLDHINGKKHQRALGMSMRVERSSLEQVQERFEVLKKRKTPGTFTEQDLDERIRKQQEEEEELKRQRREKKKEKKKGKVMEEEPEMDPEVAEMMGFGGFGSSKKSAIEHYYVLSFPSDVAEAVAESEGHDHKSPPSAVLSLCPSCTMIKSFLSVAMKKPVRRDLAMTGRLTLTGKILGIGSVKEKTIAARQSLVKTLIFPEPNRRDFDELLNNLKEGIHVQFADEYEHLFELAFNNDDH</sequence>
<dbReference type="InterPro" id="IPR025486">
    <property type="entry name" value="DUF4378"/>
</dbReference>
<evidence type="ECO:0000259" key="3">
    <source>
        <dbReference type="PROSITE" id="PS51786"/>
    </source>
</evidence>
<feature type="compositionally biased region" description="Basic and acidic residues" evidence="2">
    <location>
        <begin position="850"/>
        <end position="864"/>
    </location>
</feature>
<dbReference type="GO" id="GO:0006508">
    <property type="term" value="P:proteolysis"/>
    <property type="evidence" value="ECO:0007669"/>
    <property type="project" value="UniProtKB-KW"/>
</dbReference>
<dbReference type="Pfam" id="PF12874">
    <property type="entry name" value="zf-met"/>
    <property type="match status" value="1"/>
</dbReference>
<dbReference type="PANTHER" id="PTHR21726:SF57">
    <property type="entry name" value="SERINE-RICH ADHESIN FOR PLATELETS-LIKE PROTEIN"/>
    <property type="match status" value="1"/>
</dbReference>
<dbReference type="Gene3D" id="3.30.230.10">
    <property type="match status" value="1"/>
</dbReference>
<proteinExistence type="inferred from homology"/>
<dbReference type="Gene3D" id="3.30.160.60">
    <property type="entry name" value="Classic Zinc Finger"/>
    <property type="match status" value="1"/>
</dbReference>
<feature type="region of interest" description="Disordered" evidence="2">
    <location>
        <begin position="296"/>
        <end position="385"/>
    </location>
</feature>
<feature type="domain" description="Lon proteolytic" evidence="3">
    <location>
        <begin position="1066"/>
        <end position="1158"/>
    </location>
</feature>
<protein>
    <recommendedName>
        <fullName evidence="3">Lon proteolytic domain-containing protein</fullName>
    </recommendedName>
</protein>
<evidence type="ECO:0000256" key="2">
    <source>
        <dbReference type="SAM" id="MobiDB-lite"/>
    </source>
</evidence>
<evidence type="ECO:0000256" key="1">
    <source>
        <dbReference type="PROSITE-ProRule" id="PRU01122"/>
    </source>
</evidence>
<keyword evidence="1" id="KW-0645">Protease</keyword>
<dbReference type="InterPro" id="IPR020568">
    <property type="entry name" value="Ribosomal_Su5_D2-typ_SF"/>
</dbReference>
<keyword evidence="1" id="KW-0720">Serine protease</keyword>
<name>A0A8S1ZVS4_ARAAE</name>
<evidence type="ECO:0000313" key="5">
    <source>
        <dbReference type="Proteomes" id="UP000682877"/>
    </source>
</evidence>
<feature type="compositionally biased region" description="Polar residues" evidence="2">
    <location>
        <begin position="352"/>
        <end position="383"/>
    </location>
</feature>
<feature type="active site" evidence="1">
    <location>
        <position position="1066"/>
    </location>
</feature>
<feature type="region of interest" description="Disordered" evidence="2">
    <location>
        <begin position="405"/>
        <end position="445"/>
    </location>
</feature>
<keyword evidence="1" id="KW-0378">Hydrolase</keyword>
<feature type="region of interest" description="Disordered" evidence="2">
    <location>
        <begin position="1"/>
        <end position="95"/>
    </location>
</feature>
<feature type="compositionally biased region" description="Basic and acidic residues" evidence="2">
    <location>
        <begin position="334"/>
        <end position="344"/>
    </location>
</feature>
<feature type="region of interest" description="Disordered" evidence="2">
    <location>
        <begin position="850"/>
        <end position="880"/>
    </location>
</feature>
<feature type="active site" evidence="1">
    <location>
        <position position="1107"/>
    </location>
</feature>
<dbReference type="GO" id="GO:0008270">
    <property type="term" value="F:zinc ion binding"/>
    <property type="evidence" value="ECO:0007669"/>
    <property type="project" value="InterPro"/>
</dbReference>
<dbReference type="EMBL" id="LR999453">
    <property type="protein sequence ID" value="CAE5966269.1"/>
    <property type="molecule type" value="Genomic_DNA"/>
</dbReference>
<dbReference type="SMART" id="SM00451">
    <property type="entry name" value="ZnF_U1"/>
    <property type="match status" value="1"/>
</dbReference>
<dbReference type="Pfam" id="PF05362">
    <property type="entry name" value="Lon_C"/>
    <property type="match status" value="1"/>
</dbReference>
<dbReference type="SUPFAM" id="SSF57667">
    <property type="entry name" value="beta-beta-alpha zinc fingers"/>
    <property type="match status" value="1"/>
</dbReference>
<dbReference type="InterPro" id="IPR003604">
    <property type="entry name" value="Matrin/U1-like-C_Znf_C2H2"/>
</dbReference>
<dbReference type="PRINTS" id="PR00830">
    <property type="entry name" value="ENDOLAPTASE"/>
</dbReference>
<dbReference type="InterPro" id="IPR008269">
    <property type="entry name" value="Lon_proteolytic"/>
</dbReference>
<dbReference type="AlphaFoldDB" id="A0A8S1ZVS4"/>
<dbReference type="Pfam" id="PF14383">
    <property type="entry name" value="VARLMGL"/>
    <property type="match status" value="1"/>
</dbReference>